<dbReference type="InterPro" id="IPR022946">
    <property type="entry name" value="UPF0313"/>
</dbReference>
<keyword evidence="4 6" id="KW-0408">Iron</keyword>
<keyword evidence="2 6" id="KW-0949">S-adenosyl-L-methionine</keyword>
<dbReference type="EMBL" id="JAVDXO010000001">
    <property type="protein sequence ID" value="MDR7305077.1"/>
    <property type="molecule type" value="Genomic_DNA"/>
</dbReference>
<gene>
    <name evidence="9" type="ORF">J2X15_000343</name>
</gene>
<keyword evidence="1 6" id="KW-0004">4Fe-4S</keyword>
<feature type="region of interest" description="Disordered" evidence="7">
    <location>
        <begin position="742"/>
        <end position="792"/>
    </location>
</feature>
<dbReference type="InterPro" id="IPR023404">
    <property type="entry name" value="rSAM_horseshoe"/>
</dbReference>
<dbReference type="PROSITE" id="PS51918">
    <property type="entry name" value="RADICAL_SAM"/>
    <property type="match status" value="1"/>
</dbReference>
<dbReference type="SFLD" id="SFLDG01069">
    <property type="entry name" value="UPF0313"/>
    <property type="match status" value="1"/>
</dbReference>
<dbReference type="InterPro" id="IPR007197">
    <property type="entry name" value="rSAM"/>
</dbReference>
<dbReference type="PANTHER" id="PTHR32331">
    <property type="entry name" value="UPF0313 PROTEIN YGIQ"/>
    <property type="match status" value="1"/>
</dbReference>
<evidence type="ECO:0000256" key="6">
    <source>
        <dbReference type="HAMAP-Rule" id="MF_01251"/>
    </source>
</evidence>
<comment type="cofactor">
    <cofactor evidence="6">
        <name>[4Fe-4S] cluster</name>
        <dbReference type="ChEBI" id="CHEBI:49883"/>
    </cofactor>
    <text evidence="6">Binds 1 [4Fe-4S] cluster. The cluster is coordinated with 3 cysteines and an exchangeable S-adenosyl-L-methionine.</text>
</comment>
<feature type="binding site" evidence="6">
    <location>
        <position position="445"/>
    </location>
    <ligand>
        <name>[4Fe-4S] cluster</name>
        <dbReference type="ChEBI" id="CHEBI:49883"/>
        <note>4Fe-4S-S-AdoMet</note>
    </ligand>
</feature>
<dbReference type="InterPro" id="IPR013704">
    <property type="entry name" value="UPF0313_N"/>
</dbReference>
<name>A0ABU1ZHR5_9BURK</name>
<protein>
    <submittedName>
        <fullName evidence="9">Radical SAM protein YgiQ</fullName>
    </submittedName>
</protein>
<dbReference type="InterPro" id="IPR006638">
    <property type="entry name" value="Elp3/MiaA/NifB-like_rSAM"/>
</dbReference>
<evidence type="ECO:0000256" key="5">
    <source>
        <dbReference type="ARBA" id="ARBA00023014"/>
    </source>
</evidence>
<dbReference type="NCBIfam" id="TIGR03904">
    <property type="entry name" value="SAM_YgiQ"/>
    <property type="match status" value="1"/>
</dbReference>
<dbReference type="RefSeq" id="WP_310338870.1">
    <property type="nucleotide sequence ID" value="NZ_JAVDXO010000001.1"/>
</dbReference>
<dbReference type="Gene3D" id="3.80.30.20">
    <property type="entry name" value="tm_1862 like domain"/>
    <property type="match status" value="1"/>
</dbReference>
<dbReference type="SFLD" id="SFLDS00029">
    <property type="entry name" value="Radical_SAM"/>
    <property type="match status" value="1"/>
</dbReference>
<dbReference type="SUPFAM" id="SSF102114">
    <property type="entry name" value="Radical SAM enzymes"/>
    <property type="match status" value="1"/>
</dbReference>
<dbReference type="SFLD" id="SFLDG01082">
    <property type="entry name" value="B12-binding_domain_containing"/>
    <property type="match status" value="1"/>
</dbReference>
<dbReference type="Proteomes" id="UP001268089">
    <property type="component" value="Unassembled WGS sequence"/>
</dbReference>
<sequence>MNAPVDVSFFARAAKPLSSYRKYWAARFGTAKFLPMSRKEMDVLGWDSCDIILVTGDAYVDHPSFGMAVIGRMLEAQGFRVGIIAQPDWSSAEAFKALGKPNLFWGVTSGNMDSMINRYTADRKIRSDDAYTPGDVGGKRPDRAAIVYSQRCREAFKDVPIILGGIEGSLRRIAHYDYWSDKVRRSVVVDAKCDLLLYGNAERAIVEIAHRLAAKVPVEQITDVRGTAFVRRPDDETGKGWFEITSTTVDEPGRVEAHINPYMTTSEQAAENGATCSKDDEAKLVAEGATKEGAARAEAMRAEAIKPLTFMPNPALHGLGKYKVPPRERSVIRLPSYEQVRSDPILYAHANRVLHLETNPGNARSLVQAHGEGTTARDVWINPPPIPLTTAEMDMVFDLPYARSPHPAYADENGSHDHATKIPAWEMIRFSVNIMRGCFGGCTFCSITEHEGRIIQSRSEESIIKEVEDIRDKVKGFTGTISDLGGPTANMYRLGCRSPEIEAACRKPSCVYPGICQNLTTNHDPLIKIYRRARALKGIKKILIGSGLRYDLAVKSPEYVKELVQHHVGGYLKIAPEHTEQGPLTKMMKPGIGSYDKFKQLFEKFSAEAGKKQFLIPYFIAAHPGTTDEDMMNLAIWLKKNGFRADQVQTFYPSPMATATAMYHSGRNTLKRVHRTAQSDDETVDIVRGEKRRRLHKAFLRYHDPNNWPLLREALKTMGRADLVGNGKHHLIPTFQPLGDGGYQSARKKNSTAAPTKAAAPVKGRMLTQHTGLPPRVTGAAKPSAKLPRKPR</sequence>
<dbReference type="Pfam" id="PF08497">
    <property type="entry name" value="Radical_SAM_N"/>
    <property type="match status" value="1"/>
</dbReference>
<evidence type="ECO:0000256" key="4">
    <source>
        <dbReference type="ARBA" id="ARBA00023004"/>
    </source>
</evidence>
<feature type="domain" description="Radical SAM core" evidence="8">
    <location>
        <begin position="424"/>
        <end position="706"/>
    </location>
</feature>
<evidence type="ECO:0000256" key="7">
    <source>
        <dbReference type="SAM" id="MobiDB-lite"/>
    </source>
</evidence>
<dbReference type="PROSITE" id="PS01278">
    <property type="entry name" value="MTTASE_RADICAL"/>
    <property type="match status" value="1"/>
</dbReference>
<dbReference type="InterPro" id="IPR024560">
    <property type="entry name" value="UPF0313_C"/>
</dbReference>
<organism evidence="9 10">
    <name type="scientific">Rhodoferax saidenbachensis</name>
    <dbReference type="NCBI Taxonomy" id="1484693"/>
    <lineage>
        <taxon>Bacteria</taxon>
        <taxon>Pseudomonadati</taxon>
        <taxon>Pseudomonadota</taxon>
        <taxon>Betaproteobacteria</taxon>
        <taxon>Burkholderiales</taxon>
        <taxon>Comamonadaceae</taxon>
        <taxon>Rhodoferax</taxon>
    </lineage>
</organism>
<keyword evidence="10" id="KW-1185">Reference proteome</keyword>
<comment type="similarity">
    <text evidence="6">Belongs to the UPF0313 family.</text>
</comment>
<evidence type="ECO:0000256" key="1">
    <source>
        <dbReference type="ARBA" id="ARBA00022485"/>
    </source>
</evidence>
<dbReference type="SMART" id="SM00729">
    <property type="entry name" value="Elp3"/>
    <property type="match status" value="1"/>
</dbReference>
<dbReference type="Pfam" id="PF04055">
    <property type="entry name" value="Radical_SAM"/>
    <property type="match status" value="1"/>
</dbReference>
<accession>A0ABU1ZHR5</accession>
<keyword evidence="3 6" id="KW-0479">Metal-binding</keyword>
<evidence type="ECO:0000256" key="2">
    <source>
        <dbReference type="ARBA" id="ARBA00022691"/>
    </source>
</evidence>
<proteinExistence type="inferred from homology"/>
<evidence type="ECO:0000256" key="3">
    <source>
        <dbReference type="ARBA" id="ARBA00022723"/>
    </source>
</evidence>
<dbReference type="PANTHER" id="PTHR32331:SF0">
    <property type="entry name" value="UPF0313 PROTEIN YGIQ"/>
    <property type="match status" value="1"/>
</dbReference>
<dbReference type="InterPro" id="IPR020612">
    <property type="entry name" value="Methylthiotransferase_CS"/>
</dbReference>
<evidence type="ECO:0000313" key="9">
    <source>
        <dbReference type="EMBL" id="MDR7305077.1"/>
    </source>
</evidence>
<dbReference type="Pfam" id="PF11842">
    <property type="entry name" value="DUF3362"/>
    <property type="match status" value="1"/>
</dbReference>
<evidence type="ECO:0000259" key="8">
    <source>
        <dbReference type="PROSITE" id="PS51918"/>
    </source>
</evidence>
<feature type="binding site" evidence="6">
    <location>
        <position position="442"/>
    </location>
    <ligand>
        <name>[4Fe-4S] cluster</name>
        <dbReference type="ChEBI" id="CHEBI:49883"/>
        <note>4Fe-4S-S-AdoMet</note>
    </ligand>
</feature>
<feature type="binding site" evidence="6">
    <location>
        <position position="438"/>
    </location>
    <ligand>
        <name>[4Fe-4S] cluster</name>
        <dbReference type="ChEBI" id="CHEBI:49883"/>
        <note>4Fe-4S-S-AdoMet</note>
    </ligand>
</feature>
<evidence type="ECO:0000313" key="10">
    <source>
        <dbReference type="Proteomes" id="UP001268089"/>
    </source>
</evidence>
<dbReference type="HAMAP" id="MF_01251">
    <property type="entry name" value="UPF0313"/>
    <property type="match status" value="1"/>
</dbReference>
<feature type="compositionally biased region" description="Low complexity" evidence="7">
    <location>
        <begin position="752"/>
        <end position="763"/>
    </location>
</feature>
<reference evidence="9 10" key="1">
    <citation type="submission" date="2023-07" db="EMBL/GenBank/DDBJ databases">
        <title>Sorghum-associated microbial communities from plants grown in Nebraska, USA.</title>
        <authorList>
            <person name="Schachtman D."/>
        </authorList>
    </citation>
    <scope>NUCLEOTIDE SEQUENCE [LARGE SCALE GENOMIC DNA]</scope>
    <source>
        <strain evidence="9 10">BE308</strain>
    </source>
</reference>
<comment type="caution">
    <text evidence="9">The sequence shown here is derived from an EMBL/GenBank/DDBJ whole genome shotgun (WGS) entry which is preliminary data.</text>
</comment>
<dbReference type="InterPro" id="IPR058240">
    <property type="entry name" value="rSAM_sf"/>
</dbReference>
<keyword evidence="5 6" id="KW-0411">Iron-sulfur</keyword>